<evidence type="ECO:0000256" key="5">
    <source>
        <dbReference type="SAM" id="Coils"/>
    </source>
</evidence>
<evidence type="ECO:0000256" key="6">
    <source>
        <dbReference type="SAM" id="Phobius"/>
    </source>
</evidence>
<evidence type="ECO:0000256" key="2">
    <source>
        <dbReference type="ARBA" id="ARBA00009840"/>
    </source>
</evidence>
<comment type="similarity">
    <text evidence="2">Belongs to the RmuC family.</text>
</comment>
<protein>
    <submittedName>
        <fullName evidence="7">DNA recombination protein RmuC</fullName>
    </submittedName>
</protein>
<evidence type="ECO:0000256" key="1">
    <source>
        <dbReference type="ARBA" id="ARBA00003416"/>
    </source>
</evidence>
<evidence type="ECO:0000256" key="4">
    <source>
        <dbReference type="ARBA" id="ARBA00023172"/>
    </source>
</evidence>
<dbReference type="EMBL" id="BAAAGG010000005">
    <property type="protein sequence ID" value="GAA0759938.1"/>
    <property type="molecule type" value="Genomic_DNA"/>
</dbReference>
<dbReference type="Proteomes" id="UP001500185">
    <property type="component" value="Unassembled WGS sequence"/>
</dbReference>
<keyword evidence="6" id="KW-0472">Membrane</keyword>
<dbReference type="PANTHER" id="PTHR30563:SF0">
    <property type="entry name" value="DNA RECOMBINATION PROTEIN RMUC"/>
    <property type="match status" value="1"/>
</dbReference>
<keyword evidence="6" id="KW-0812">Transmembrane</keyword>
<accession>A0ABP3VMS2</accession>
<comment type="caution">
    <text evidence="7">The sequence shown here is derived from an EMBL/GenBank/DDBJ whole genome shotgun (WGS) entry which is preliminary data.</text>
</comment>
<evidence type="ECO:0000256" key="3">
    <source>
        <dbReference type="ARBA" id="ARBA00023054"/>
    </source>
</evidence>
<evidence type="ECO:0000313" key="8">
    <source>
        <dbReference type="Proteomes" id="UP001500185"/>
    </source>
</evidence>
<dbReference type="Pfam" id="PF02646">
    <property type="entry name" value="RmuC"/>
    <property type="match status" value="1"/>
</dbReference>
<keyword evidence="4" id="KW-0233">DNA recombination</keyword>
<name>A0ABP3VMS2_9FLAO</name>
<feature type="transmembrane region" description="Helical" evidence="6">
    <location>
        <begin position="6"/>
        <end position="24"/>
    </location>
</feature>
<keyword evidence="6" id="KW-1133">Transmembrane helix</keyword>
<comment type="function">
    <text evidence="1">Involved in DNA recombination.</text>
</comment>
<dbReference type="InterPro" id="IPR003798">
    <property type="entry name" value="DNA_recombination_RmuC"/>
</dbReference>
<gene>
    <name evidence="7" type="ORF">GCM10009433_18630</name>
</gene>
<feature type="coiled-coil region" evidence="5">
    <location>
        <begin position="47"/>
        <end position="109"/>
    </location>
</feature>
<feature type="coiled-coil region" evidence="5">
    <location>
        <begin position="166"/>
        <end position="193"/>
    </location>
</feature>
<dbReference type="PANTHER" id="PTHR30563">
    <property type="entry name" value="DNA RECOMBINATION PROTEIN RMUC"/>
    <property type="match status" value="1"/>
</dbReference>
<evidence type="ECO:0000313" key="7">
    <source>
        <dbReference type="EMBL" id="GAA0759938.1"/>
    </source>
</evidence>
<keyword evidence="8" id="KW-1185">Reference proteome</keyword>
<proteinExistence type="inferred from homology"/>
<keyword evidence="3 5" id="KW-0175">Coiled coil</keyword>
<sequence>MDMSSIIIVGVVAAIVGFVIAKLIDRSSILKWQTTSSHFETLYTESFLREEKAKDEYSKANEKLQAELKSELNERYQIQNKFTQKETELEGLKRQWAEQRTEMKDLQKKFGEEFENLAQRILEQKSEKFTLENKKNISHILDPLKERLNSFETKIEKTNTDFLKGHSQLGEQLKHLNEQNLKISEEANNLTKALKGDNKTQGNWGEMILEKVLQKSGLVKGQEYEIQRHYKDENGASKLPDVVVHLPNEKLMVIDSKVSLKAYEHYINTEDEQKKQTYLKAHVKSLETHLKSLKEKRYDLLGGNASPDFILMFIPVEPALFLAQNENSNFFYTAFQDNILMVSPTTLLSTLRTVDMVWSNEKQQQNALEIAKHAGDLYDKFVNLIEGLDAVGNRIDSTKSTYDQAMKKLTGQQNLIKDVEILKNLGVTTKKRIDPKWIAHKNQTNDQEI</sequence>
<reference evidence="8" key="1">
    <citation type="journal article" date="2019" name="Int. J. Syst. Evol. Microbiol.">
        <title>The Global Catalogue of Microorganisms (GCM) 10K type strain sequencing project: providing services to taxonomists for standard genome sequencing and annotation.</title>
        <authorList>
            <consortium name="The Broad Institute Genomics Platform"/>
            <consortium name="The Broad Institute Genome Sequencing Center for Infectious Disease"/>
            <person name="Wu L."/>
            <person name="Ma J."/>
        </authorList>
    </citation>
    <scope>NUCLEOTIDE SEQUENCE [LARGE SCALE GENOMIC DNA]</scope>
    <source>
        <strain evidence="8">JCM 16231</strain>
    </source>
</reference>
<organism evidence="7 8">
    <name type="scientific">Psychroflexus lacisalsi</name>
    <dbReference type="NCBI Taxonomy" id="503928"/>
    <lineage>
        <taxon>Bacteria</taxon>
        <taxon>Pseudomonadati</taxon>
        <taxon>Bacteroidota</taxon>
        <taxon>Flavobacteriia</taxon>
        <taxon>Flavobacteriales</taxon>
        <taxon>Flavobacteriaceae</taxon>
        <taxon>Psychroflexus</taxon>
    </lineage>
</organism>